<evidence type="ECO:0000259" key="1">
    <source>
        <dbReference type="Pfam" id="PF01975"/>
    </source>
</evidence>
<dbReference type="SUPFAM" id="SSF56059">
    <property type="entry name" value="Glutathione synthetase ATP-binding domain-like"/>
    <property type="match status" value="1"/>
</dbReference>
<organism evidence="2 3">
    <name type="scientific">Eremothecium sinecaudum</name>
    <dbReference type="NCBI Taxonomy" id="45286"/>
    <lineage>
        <taxon>Eukaryota</taxon>
        <taxon>Fungi</taxon>
        <taxon>Dikarya</taxon>
        <taxon>Ascomycota</taxon>
        <taxon>Saccharomycotina</taxon>
        <taxon>Saccharomycetes</taxon>
        <taxon>Saccharomycetales</taxon>
        <taxon>Saccharomycetaceae</taxon>
        <taxon>Eremothecium</taxon>
    </lineage>
</organism>
<dbReference type="EMBL" id="CP014242">
    <property type="protein sequence ID" value="AMD18741.1"/>
    <property type="molecule type" value="Genomic_DNA"/>
</dbReference>
<dbReference type="STRING" id="45286.A0A125RDW1"/>
<proteinExistence type="predicted"/>
<keyword evidence="3" id="KW-1185">Reference proteome</keyword>
<reference evidence="2 3" key="1">
    <citation type="submission" date="2016-01" db="EMBL/GenBank/DDBJ databases">
        <title>Genome sequence of the yeast Holleya sinecauda.</title>
        <authorList>
            <person name="Dietrich F.S."/>
        </authorList>
    </citation>
    <scope>NUCLEOTIDE SEQUENCE [LARGE SCALE GENOMIC DNA]</scope>
    <source>
        <strain evidence="2 3">ATCC 58844</strain>
    </source>
</reference>
<dbReference type="Pfam" id="PF01975">
    <property type="entry name" value="SurE"/>
    <property type="match status" value="1"/>
</dbReference>
<dbReference type="InterPro" id="IPR004344">
    <property type="entry name" value="TTL/TTLL_fam"/>
</dbReference>
<dbReference type="Pfam" id="PF03133">
    <property type="entry name" value="TTL"/>
    <property type="match status" value="1"/>
</dbReference>
<dbReference type="Gene3D" id="3.40.1210.10">
    <property type="entry name" value="Survival protein SurE-like phosphatase/nucleotidase"/>
    <property type="match status" value="1"/>
</dbReference>
<dbReference type="InterPro" id="IPR002828">
    <property type="entry name" value="SurE-like_Pase/nucleotidase"/>
</dbReference>
<dbReference type="SUPFAM" id="SSF64167">
    <property type="entry name" value="SurE-like"/>
    <property type="match status" value="1"/>
</dbReference>
<dbReference type="InterPro" id="IPR027746">
    <property type="entry name" value="TTL"/>
</dbReference>
<dbReference type="GO" id="GO:0000932">
    <property type="term" value="C:P-body"/>
    <property type="evidence" value="ECO:0007669"/>
    <property type="project" value="TreeGrafter"/>
</dbReference>
<protein>
    <submittedName>
        <fullName evidence="2">HBL161Wp</fullName>
    </submittedName>
</protein>
<dbReference type="GeneID" id="28721901"/>
<accession>A0A125RDW1</accession>
<dbReference type="GO" id="GO:0016787">
    <property type="term" value="F:hydrolase activity"/>
    <property type="evidence" value="ECO:0007669"/>
    <property type="project" value="InterPro"/>
</dbReference>
<dbReference type="Proteomes" id="UP000243052">
    <property type="component" value="Chromosome ii"/>
</dbReference>
<dbReference type="Gene3D" id="3.30.470.20">
    <property type="entry name" value="ATP-grasp fold, B domain"/>
    <property type="match status" value="1"/>
</dbReference>
<name>A0A125RDW1_9SACH</name>
<dbReference type="InterPro" id="IPR036523">
    <property type="entry name" value="SurE-like_sf"/>
</dbReference>
<evidence type="ECO:0000313" key="3">
    <source>
        <dbReference type="Proteomes" id="UP000243052"/>
    </source>
</evidence>
<evidence type="ECO:0000313" key="2">
    <source>
        <dbReference type="EMBL" id="AMD18741.1"/>
    </source>
</evidence>
<dbReference type="RefSeq" id="XP_017985737.1">
    <property type="nucleotide sequence ID" value="XM_018130167.1"/>
</dbReference>
<dbReference type="OrthoDB" id="202825at2759"/>
<dbReference type="PANTHER" id="PTHR47551:SF1">
    <property type="entry name" value="TUBULIN--TYROSINE LIGASE PBY1-RELATED"/>
    <property type="match status" value="1"/>
</dbReference>
<dbReference type="AlphaFoldDB" id="A0A125RDW1"/>
<feature type="domain" description="Survival protein SurE-like phosphatase/nucleotidase" evidence="1">
    <location>
        <begin position="3"/>
        <end position="225"/>
    </location>
</feature>
<sequence length="709" mass="81394">MRVLLTNVDGPPNDTASPYIRHFVNYVLHYTSWDLKICIPNDGQDWDTKGFHPDPRASFIYTPTDAEKNHFLGPFTFPQRDKKTFTGLPDVDEEPAKRIPDDYTEWCLIENGSSATCADIGLNHLMNDYEFDLVISGPNKLRCSPGNLALSTRDLMSINGYRTYRIKAITLSWCHFDEIDVSDKQFNEISSKSVQLIKHLYDEWDSRVELYNITIPIKESLEGAKAMYTASDNTQRRSNYAGVKSVHETVDNCHRTILMFESGTSLTTGEKENIDPEGRALDLDVVENGNISVTPLVANTHYLDELAGEISLRGAKENCAVITIPQTDYVYKHIFNALKKHIPDLHFLDYLPADGGKIFHYGDYEQLDFDRLLTGKNYHANSYIYRKSLIRKHYLAHTIHYHVVKNPTSILVDAYLESFNINVDYAEFLDDALTENWDVRTELEKEDSWWILKPSMSDKGQGIRVFKTIDQLQEIFDSFEEDETDDENYSMDNNKVVTSQLRDFIIQRYLANPLQLPSMENRKFHIRCYVTCNGDLQVNVYNRMLALFAPSPFKSPSDDYEVNDVDKLSCHLTNTCLQSSSENVSNSVHEFDQLPDLSVTDKQDIKKQIHKIVSELFLAAVNLNRLHFQPLPNCFETYGLDFLVDANLRVKILEVNAFPDFKQTGDSLKDLIEELFDNIVSHCVKPFFGLSPSKTEDFVTVLDHSSNDW</sequence>
<gene>
    <name evidence="2" type="ORF">AW171_hschr2257</name>
</gene>
<dbReference type="PANTHER" id="PTHR47551">
    <property type="entry name" value="TUBULIN--TYROSINE LIGASE PBY1-RELATED"/>
    <property type="match status" value="1"/>
</dbReference>
<dbReference type="PROSITE" id="PS51221">
    <property type="entry name" value="TTL"/>
    <property type="match status" value="1"/>
</dbReference>